<dbReference type="PROSITE" id="PS00211">
    <property type="entry name" value="ABC_TRANSPORTER_1"/>
    <property type="match status" value="1"/>
</dbReference>
<evidence type="ECO:0000256" key="4">
    <source>
        <dbReference type="ARBA" id="ARBA00022448"/>
    </source>
</evidence>
<evidence type="ECO:0000256" key="7">
    <source>
        <dbReference type="ARBA" id="ARBA00022741"/>
    </source>
</evidence>
<keyword evidence="6 11" id="KW-0812">Transmembrane</keyword>
<proteinExistence type="inferred from homology"/>
<evidence type="ECO:0000256" key="2">
    <source>
        <dbReference type="ARBA" id="ARBA00004651"/>
    </source>
</evidence>
<evidence type="ECO:0000256" key="10">
    <source>
        <dbReference type="ARBA" id="ARBA00023136"/>
    </source>
</evidence>
<evidence type="ECO:0000259" key="12">
    <source>
        <dbReference type="PROSITE" id="PS50893"/>
    </source>
</evidence>
<feature type="transmembrane region" description="Helical" evidence="11">
    <location>
        <begin position="125"/>
        <end position="146"/>
    </location>
</feature>
<dbReference type="HOGENOM" id="CLU_000604_70_3_5"/>
<name>A0A068T0W9_NEOGA</name>
<dbReference type="PANTHER" id="PTHR43297">
    <property type="entry name" value="OLIGOPEPTIDE TRANSPORT ATP-BINDING PROTEIN APPD"/>
    <property type="match status" value="1"/>
</dbReference>
<feature type="transmembrane region" description="Helical" evidence="11">
    <location>
        <begin position="152"/>
        <end position="171"/>
    </location>
</feature>
<dbReference type="InterPro" id="IPR000515">
    <property type="entry name" value="MetI-like"/>
</dbReference>
<feature type="transmembrane region" description="Helical" evidence="11">
    <location>
        <begin position="260"/>
        <end position="281"/>
    </location>
</feature>
<evidence type="ECO:0000256" key="1">
    <source>
        <dbReference type="ARBA" id="ARBA00004417"/>
    </source>
</evidence>
<evidence type="ECO:0000256" key="9">
    <source>
        <dbReference type="ARBA" id="ARBA00022989"/>
    </source>
</evidence>
<dbReference type="OrthoDB" id="9815712at2"/>
<evidence type="ECO:0000313" key="15">
    <source>
        <dbReference type="Proteomes" id="UP000028181"/>
    </source>
</evidence>
<dbReference type="Pfam" id="PF00528">
    <property type="entry name" value="BPD_transp_1"/>
    <property type="match status" value="1"/>
</dbReference>
<protein>
    <submittedName>
        <fullName evidence="14">Peptide/opine/nickel uptake family ABC transporter, permease/ATP-binding protein</fullName>
    </submittedName>
</protein>
<dbReference type="Gene3D" id="3.40.50.300">
    <property type="entry name" value="P-loop containing nucleotide triphosphate hydrolases"/>
    <property type="match status" value="1"/>
</dbReference>
<dbReference type="AlphaFoldDB" id="A0A068T0W9"/>
<dbReference type="InterPro" id="IPR017871">
    <property type="entry name" value="ABC_transporter-like_CS"/>
</dbReference>
<evidence type="ECO:0000313" key="14">
    <source>
        <dbReference type="EMBL" id="CDN52097.1"/>
    </source>
</evidence>
<dbReference type="CDD" id="cd06261">
    <property type="entry name" value="TM_PBP2"/>
    <property type="match status" value="1"/>
</dbReference>
<dbReference type="SUPFAM" id="SSF161098">
    <property type="entry name" value="MetI-like"/>
    <property type="match status" value="1"/>
</dbReference>
<gene>
    <name evidence="14" type="ORF">RG540_PA14210</name>
</gene>
<dbReference type="InterPro" id="IPR027417">
    <property type="entry name" value="P-loop_NTPase"/>
</dbReference>
<dbReference type="Pfam" id="PF00005">
    <property type="entry name" value="ABC_tran"/>
    <property type="match status" value="1"/>
</dbReference>
<keyword evidence="15" id="KW-1185">Reference proteome</keyword>
<dbReference type="InterPro" id="IPR050388">
    <property type="entry name" value="ABC_Ni/Peptide_Import"/>
</dbReference>
<evidence type="ECO:0000256" key="3">
    <source>
        <dbReference type="ARBA" id="ARBA00005417"/>
    </source>
</evidence>
<feature type="transmembrane region" description="Helical" evidence="11">
    <location>
        <begin position="203"/>
        <end position="225"/>
    </location>
</feature>
<comment type="similarity">
    <text evidence="3">Belongs to the ABC transporter superfamily.</text>
</comment>
<dbReference type="InterPro" id="IPR003439">
    <property type="entry name" value="ABC_transporter-like_ATP-bd"/>
</dbReference>
<evidence type="ECO:0000256" key="11">
    <source>
        <dbReference type="RuleBase" id="RU363032"/>
    </source>
</evidence>
<dbReference type="SUPFAM" id="SSF52540">
    <property type="entry name" value="P-loop containing nucleoside triphosphate hydrolases"/>
    <property type="match status" value="1"/>
</dbReference>
<keyword evidence="8 14" id="KW-0067">ATP-binding</keyword>
<keyword evidence="5" id="KW-1003">Cell membrane</keyword>
<dbReference type="EMBL" id="HG938354">
    <property type="protein sequence ID" value="CDN52097.1"/>
    <property type="molecule type" value="Genomic_DNA"/>
</dbReference>
<evidence type="ECO:0000256" key="8">
    <source>
        <dbReference type="ARBA" id="ARBA00022840"/>
    </source>
</evidence>
<geneLocation type="plasmid" evidence="15">
    <name>II</name>
</geneLocation>
<evidence type="ECO:0000256" key="6">
    <source>
        <dbReference type="ARBA" id="ARBA00022692"/>
    </source>
</evidence>
<dbReference type="PROSITE" id="PS50928">
    <property type="entry name" value="ABC_TM1"/>
    <property type="match status" value="1"/>
</dbReference>
<evidence type="ECO:0000256" key="5">
    <source>
        <dbReference type="ARBA" id="ARBA00022475"/>
    </source>
</evidence>
<keyword evidence="4 11" id="KW-0813">Transport</keyword>
<dbReference type="PANTHER" id="PTHR43297:SF2">
    <property type="entry name" value="DIPEPTIDE TRANSPORT ATP-BINDING PROTEIN DPPD"/>
    <property type="match status" value="1"/>
</dbReference>
<dbReference type="InterPro" id="IPR035906">
    <property type="entry name" value="MetI-like_sf"/>
</dbReference>
<accession>A0A068T0W9</accession>
<dbReference type="FunFam" id="3.40.50.300:FF:000016">
    <property type="entry name" value="Oligopeptide ABC transporter ATP-binding component"/>
    <property type="match status" value="1"/>
</dbReference>
<dbReference type="PROSITE" id="PS50893">
    <property type="entry name" value="ABC_TRANSPORTER_2"/>
    <property type="match status" value="1"/>
</dbReference>
<dbReference type="Gene3D" id="1.10.3720.10">
    <property type="entry name" value="MetI-like"/>
    <property type="match status" value="1"/>
</dbReference>
<dbReference type="InterPro" id="IPR003593">
    <property type="entry name" value="AAA+_ATPase"/>
</dbReference>
<dbReference type="PATRIC" id="fig|1028800.3.peg.6069"/>
<dbReference type="GO" id="GO:0016887">
    <property type="term" value="F:ATP hydrolysis activity"/>
    <property type="evidence" value="ECO:0007669"/>
    <property type="project" value="InterPro"/>
</dbReference>
<dbReference type="RefSeq" id="WP_041365881.1">
    <property type="nucleotide sequence ID" value="NZ_HG938354.1"/>
</dbReference>
<feature type="domain" description="ABC transporter" evidence="12">
    <location>
        <begin position="315"/>
        <end position="565"/>
    </location>
</feature>
<dbReference type="GO" id="GO:0055085">
    <property type="term" value="P:transmembrane transport"/>
    <property type="evidence" value="ECO:0007669"/>
    <property type="project" value="InterPro"/>
</dbReference>
<evidence type="ECO:0000259" key="13">
    <source>
        <dbReference type="PROSITE" id="PS50928"/>
    </source>
</evidence>
<keyword evidence="10 11" id="KW-0472">Membrane</keyword>
<dbReference type="CDD" id="cd03257">
    <property type="entry name" value="ABC_NikE_OppD_transporters"/>
    <property type="match status" value="1"/>
</dbReference>
<dbReference type="Proteomes" id="UP000028181">
    <property type="component" value="Plasmid pHAMBI540a"/>
</dbReference>
<dbReference type="GO" id="GO:0005524">
    <property type="term" value="F:ATP binding"/>
    <property type="evidence" value="ECO:0007669"/>
    <property type="project" value="UniProtKB-KW"/>
</dbReference>
<reference evidence="15" key="1">
    <citation type="journal article" date="2014" name="BMC Genomics">
        <title>Genome sequencing of two Neorhizobium galegae strains reveals a noeT gene responsible for the unusual acetylation of the nodulation factors.</title>
        <authorList>
            <person name="Osterman J."/>
            <person name="Marsh J."/>
            <person name="Laine P.K."/>
            <person name="Zeng Z."/>
            <person name="Alatalo E."/>
            <person name="Sullivan J.T."/>
            <person name="Young J.P."/>
            <person name="Thomas-Oates J."/>
            <person name="Paulin L."/>
            <person name="Lindstrom K."/>
        </authorList>
    </citation>
    <scope>NUCLEOTIDE SEQUENCE [LARGE SCALE GENOMIC DNA]</scope>
    <source>
        <strain evidence="15">HAMBI 540</strain>
    </source>
</reference>
<keyword evidence="14" id="KW-0614">Plasmid</keyword>
<comment type="subcellular location">
    <subcellularLocation>
        <location evidence="1">Cell inner membrane</location>
        <topology evidence="1">Peripheral membrane protein</topology>
    </subcellularLocation>
    <subcellularLocation>
        <location evidence="2 11">Cell membrane</location>
        <topology evidence="2 11">Multi-pass membrane protein</topology>
    </subcellularLocation>
</comment>
<keyword evidence="7" id="KW-0547">Nucleotide-binding</keyword>
<dbReference type="KEGG" id="ngg:RG540_PA14210"/>
<sequence length="587" mass="62700">MSDINAAQPPIPAASQRRHFVRSVLTNPTGLAASLALLVVIASAIFAPLLAPNDPSAVQIFKVNAVAGDGYLLGGDGSGRDIWSRLLHGGRNTFLGALITVVIAASIGVTAGLFAGFYGRKLDLVARWISDGIMALPALIVLLAFYQALGASIYLSMAVFGVMLSPGFFRLTRNLVNGVKNELYIDAARVSGLSDLRIITKHILLSVRAPVVIQTSIVAGIAIVVQSGLEFLGLGDPSTPTWGGMLQDAFSNIYVTPQAILWPGLAITATVASLVLLANAIRDRMQQGSVQVRAPKVLPRTVSESLPRAAPDVLLDVRDLVVAYPANDGWREVVKGVSLSLRRGEVLGLVGESGSGKSQTAFSILGLLSPGGRVLSGSIQFDGIDLGRSSEDELRTLRGKRIAYVPQEPMANLDPAFRIGFQLVEPMMAVLGISRAEATRRALKLLARVKLPDPERVFRAYPHEISGGMAQRVLIAGAVACSPDLLIADEPTTALDVTVQAEVLDLLRDLQKEFNMAVMLVTHNFGVVADSCDRVAVMKDGRIVEINTVADLFAAPAHDYTRMLLGSVLEDGMTRTYRPPMTEEMRA</sequence>
<feature type="domain" description="ABC transmembrane type-1" evidence="13">
    <location>
        <begin position="90"/>
        <end position="278"/>
    </location>
</feature>
<comment type="similarity">
    <text evidence="11">Belongs to the binding-protein-dependent transport system permease family.</text>
</comment>
<organism evidence="14 15">
    <name type="scientific">Neorhizobium galegae bv. orientalis str. HAMBI 540</name>
    <dbReference type="NCBI Taxonomy" id="1028800"/>
    <lineage>
        <taxon>Bacteria</taxon>
        <taxon>Pseudomonadati</taxon>
        <taxon>Pseudomonadota</taxon>
        <taxon>Alphaproteobacteria</taxon>
        <taxon>Hyphomicrobiales</taxon>
        <taxon>Rhizobiaceae</taxon>
        <taxon>Rhizobium/Agrobacterium group</taxon>
        <taxon>Neorhizobium</taxon>
    </lineage>
</organism>
<dbReference type="eggNOG" id="COG0444">
    <property type="taxonomic scope" value="Bacteria"/>
</dbReference>
<feature type="transmembrane region" description="Helical" evidence="11">
    <location>
        <begin position="94"/>
        <end position="118"/>
    </location>
</feature>
<dbReference type="GeneID" id="24260070"/>
<dbReference type="eggNOG" id="COG1173">
    <property type="taxonomic scope" value="Bacteria"/>
</dbReference>
<dbReference type="SMART" id="SM00382">
    <property type="entry name" value="AAA"/>
    <property type="match status" value="1"/>
</dbReference>
<dbReference type="GO" id="GO:0005886">
    <property type="term" value="C:plasma membrane"/>
    <property type="evidence" value="ECO:0007669"/>
    <property type="project" value="UniProtKB-SubCell"/>
</dbReference>
<keyword evidence="9 11" id="KW-1133">Transmembrane helix</keyword>
<feature type="transmembrane region" description="Helical" evidence="11">
    <location>
        <begin position="31"/>
        <end position="51"/>
    </location>
</feature>